<sequence length="589" mass="63999">MGENESVSLGANTSPADSRRPLLPLLPRNLSPPAIPVRRIRRKTSFVLRSDSDDDISTSHDSIFEATCLSGSSDENWNGIALATLSENKPSTGGQKNDENSRGGFTQSTLTSIQDIEFRYGHGTVLGPIKEQTSFTTISTLARSKSVNDMAKLPFLTHRDSFTVAKSPRRKQSFSVDDLARIQKSYHDACAVIEGASNKPLAIHEVYAEPKAPLHAPLQRRPTPPGMPSWTEGQHVPPRPQQTVPQQSRFQRFLGLPASLTLSSRVPRPSSNNGARSVSAPVGRRVPLFRPPRSVYGHIIQHPFNSAPVAAIQQQTTNVTTPENASRSRKQHRLGQQVRFTPSATARDSEMNALRNAIESTSNSALHPMAMGPIPTEAIPNDPQVTSTIKCPHRKGWKAGLECLHHGANSQHATPANVPSLLSTRLNPANIITPTSSPSRPNSVASSPRVSSGAEFGVTGESSSRPISASSRTQLLAATVPSLRTIMPSSPDPLSRGSFRRPSLAKSANSKTHESRCWQCHFEKACEKLDQWWERGTKLFFFICCGFEDEEEMGMHHGSSGLTFHGFDGPSDLAGPRVIILDSTPAVAL</sequence>
<reference evidence="2 3" key="1">
    <citation type="submission" date="2018-05" db="EMBL/GenBank/DDBJ databases">
        <title>Genome sequencing and assembly of the regulated plant pathogen Lachnellula willkommii and related sister species for the development of diagnostic species identification markers.</title>
        <authorList>
            <person name="Giroux E."/>
            <person name="Bilodeau G."/>
        </authorList>
    </citation>
    <scope>NUCLEOTIDE SEQUENCE [LARGE SCALE GENOMIC DNA]</scope>
    <source>
        <strain evidence="2 3">CBS 160.35</strain>
    </source>
</reference>
<gene>
    <name evidence="2" type="ORF">LOCC1_G006428</name>
</gene>
<comment type="caution">
    <text evidence="2">The sequence shown here is derived from an EMBL/GenBank/DDBJ whole genome shotgun (WGS) entry which is preliminary data.</text>
</comment>
<dbReference type="OrthoDB" id="4157036at2759"/>
<protein>
    <submittedName>
        <fullName evidence="2">Uncharacterized protein</fullName>
    </submittedName>
</protein>
<keyword evidence="3" id="KW-1185">Reference proteome</keyword>
<feature type="compositionally biased region" description="Low complexity" evidence="1">
    <location>
        <begin position="436"/>
        <end position="452"/>
    </location>
</feature>
<feature type="region of interest" description="Disordered" evidence="1">
    <location>
        <begin position="429"/>
        <end position="507"/>
    </location>
</feature>
<name>A0A8H8UD22_9HELO</name>
<feature type="region of interest" description="Disordered" evidence="1">
    <location>
        <begin position="1"/>
        <end position="27"/>
    </location>
</feature>
<dbReference type="EMBL" id="QGMI01000459">
    <property type="protein sequence ID" value="TVY40348.1"/>
    <property type="molecule type" value="Genomic_DNA"/>
</dbReference>
<feature type="compositionally biased region" description="Low complexity" evidence="1">
    <location>
        <begin position="462"/>
        <end position="471"/>
    </location>
</feature>
<evidence type="ECO:0000313" key="3">
    <source>
        <dbReference type="Proteomes" id="UP000443090"/>
    </source>
</evidence>
<evidence type="ECO:0000256" key="1">
    <source>
        <dbReference type="SAM" id="MobiDB-lite"/>
    </source>
</evidence>
<organism evidence="2 3">
    <name type="scientific">Lachnellula occidentalis</name>
    <dbReference type="NCBI Taxonomy" id="215460"/>
    <lineage>
        <taxon>Eukaryota</taxon>
        <taxon>Fungi</taxon>
        <taxon>Dikarya</taxon>
        <taxon>Ascomycota</taxon>
        <taxon>Pezizomycotina</taxon>
        <taxon>Leotiomycetes</taxon>
        <taxon>Helotiales</taxon>
        <taxon>Lachnaceae</taxon>
        <taxon>Lachnellula</taxon>
    </lineage>
</organism>
<feature type="region of interest" description="Disordered" evidence="1">
    <location>
        <begin position="215"/>
        <end position="242"/>
    </location>
</feature>
<accession>A0A8H8UD22</accession>
<feature type="region of interest" description="Disordered" evidence="1">
    <location>
        <begin position="86"/>
        <end position="106"/>
    </location>
</feature>
<feature type="compositionally biased region" description="Polar residues" evidence="1">
    <location>
        <begin position="86"/>
        <end position="95"/>
    </location>
</feature>
<dbReference type="Proteomes" id="UP000443090">
    <property type="component" value="Unassembled WGS sequence"/>
</dbReference>
<evidence type="ECO:0000313" key="2">
    <source>
        <dbReference type="EMBL" id="TVY40348.1"/>
    </source>
</evidence>
<feature type="compositionally biased region" description="Polar residues" evidence="1">
    <location>
        <begin position="1"/>
        <end position="16"/>
    </location>
</feature>
<proteinExistence type="predicted"/>
<dbReference type="AlphaFoldDB" id="A0A8H8UD22"/>